<dbReference type="AlphaFoldDB" id="A0A644TBZ9"/>
<reference evidence="7" key="1">
    <citation type="submission" date="2019-08" db="EMBL/GenBank/DDBJ databases">
        <authorList>
            <person name="Kucharzyk K."/>
            <person name="Murdoch R.W."/>
            <person name="Higgins S."/>
            <person name="Loffler F."/>
        </authorList>
    </citation>
    <scope>NUCLEOTIDE SEQUENCE</scope>
</reference>
<comment type="similarity">
    <text evidence="2">Belongs to the class-I pyridoxal-phosphate-dependent aminotransferase family.</text>
</comment>
<sequence>MQNNDNAAPFNPESLMAERLGKVPFSGIRKVFDKVKELEAAGRDVIHWQIGRPDFDTPAHIKEAAIESLRKGEVHYAPNLGTPALRKAIGNRTTIDTGVKVNGETQSIVMAGANEGIMVSMLAFINPGDEVIIANPNWHHYKSCVSLAGGIPVEVDAKESNGFVLDPKDVEAKIGPRTKMLCITSPGNPTGAVQSAESLRELADIAKRHNLLVLSDEIYARIYYGKTPVSPSIYSVPGMAERTIIINGFSKTYSMDGWRLGWTVASEQLTRALLKVRQYTTVCVNTFIQAGAALALSADQACVDEMLGQFAARRRILLEGFKAIPGLKIAEPLGAFYLFPNISAFSPNSSELADYLLSEHGIATVAGSVFGSAGEGHIRIAYSCSTDECARGVDRLAEALAAFKARG</sequence>
<evidence type="ECO:0000256" key="4">
    <source>
        <dbReference type="ARBA" id="ARBA00022679"/>
    </source>
</evidence>
<evidence type="ECO:0000256" key="2">
    <source>
        <dbReference type="ARBA" id="ARBA00007441"/>
    </source>
</evidence>
<evidence type="ECO:0000313" key="7">
    <source>
        <dbReference type="EMBL" id="MPL64456.1"/>
    </source>
</evidence>
<dbReference type="FunFam" id="3.40.640.10:FF:000033">
    <property type="entry name" value="Aspartate aminotransferase"/>
    <property type="match status" value="1"/>
</dbReference>
<name>A0A644TBZ9_9ZZZZ</name>
<dbReference type="GO" id="GO:0004069">
    <property type="term" value="F:L-aspartate:2-oxoglutarate aminotransferase activity"/>
    <property type="evidence" value="ECO:0007669"/>
    <property type="project" value="UniProtKB-EC"/>
</dbReference>
<dbReference type="PANTHER" id="PTHR46383">
    <property type="entry name" value="ASPARTATE AMINOTRANSFERASE"/>
    <property type="match status" value="1"/>
</dbReference>
<keyword evidence="5" id="KW-0663">Pyridoxal phosphate</keyword>
<evidence type="ECO:0000259" key="6">
    <source>
        <dbReference type="Pfam" id="PF00155"/>
    </source>
</evidence>
<dbReference type="EC" id="2.6.1.1" evidence="7"/>
<evidence type="ECO:0000256" key="3">
    <source>
        <dbReference type="ARBA" id="ARBA00022576"/>
    </source>
</evidence>
<proteinExistence type="inferred from homology"/>
<dbReference type="SUPFAM" id="SSF53383">
    <property type="entry name" value="PLP-dependent transferases"/>
    <property type="match status" value="1"/>
</dbReference>
<dbReference type="InterPro" id="IPR004838">
    <property type="entry name" value="NHTrfase_class1_PyrdxlP-BS"/>
</dbReference>
<dbReference type="EMBL" id="VSSQ01000025">
    <property type="protein sequence ID" value="MPL64456.1"/>
    <property type="molecule type" value="Genomic_DNA"/>
</dbReference>
<dbReference type="GO" id="GO:0006520">
    <property type="term" value="P:amino acid metabolic process"/>
    <property type="evidence" value="ECO:0007669"/>
    <property type="project" value="InterPro"/>
</dbReference>
<accession>A0A644TBZ9</accession>
<comment type="caution">
    <text evidence="7">The sequence shown here is derived from an EMBL/GenBank/DDBJ whole genome shotgun (WGS) entry which is preliminary data.</text>
</comment>
<dbReference type="Pfam" id="PF00155">
    <property type="entry name" value="Aminotran_1_2"/>
    <property type="match status" value="1"/>
</dbReference>
<dbReference type="Gene3D" id="3.40.640.10">
    <property type="entry name" value="Type I PLP-dependent aspartate aminotransferase-like (Major domain)"/>
    <property type="match status" value="1"/>
</dbReference>
<dbReference type="InterPro" id="IPR015422">
    <property type="entry name" value="PyrdxlP-dep_Trfase_small"/>
</dbReference>
<evidence type="ECO:0000256" key="1">
    <source>
        <dbReference type="ARBA" id="ARBA00001933"/>
    </source>
</evidence>
<dbReference type="PANTHER" id="PTHR46383:SF3">
    <property type="entry name" value="ASPARTATE AMINOTRANSFERASE-RELATED"/>
    <property type="match status" value="1"/>
</dbReference>
<dbReference type="CDD" id="cd00609">
    <property type="entry name" value="AAT_like"/>
    <property type="match status" value="1"/>
</dbReference>
<evidence type="ECO:0000256" key="5">
    <source>
        <dbReference type="ARBA" id="ARBA00022898"/>
    </source>
</evidence>
<comment type="cofactor">
    <cofactor evidence="1">
        <name>pyridoxal 5'-phosphate</name>
        <dbReference type="ChEBI" id="CHEBI:597326"/>
    </cofactor>
</comment>
<dbReference type="InterPro" id="IPR015421">
    <property type="entry name" value="PyrdxlP-dep_Trfase_major"/>
</dbReference>
<organism evidence="7">
    <name type="scientific">bioreactor metagenome</name>
    <dbReference type="NCBI Taxonomy" id="1076179"/>
    <lineage>
        <taxon>unclassified sequences</taxon>
        <taxon>metagenomes</taxon>
        <taxon>ecological metagenomes</taxon>
    </lineage>
</organism>
<dbReference type="InterPro" id="IPR004839">
    <property type="entry name" value="Aminotransferase_I/II_large"/>
</dbReference>
<dbReference type="InterPro" id="IPR050596">
    <property type="entry name" value="AspAT/PAT-like"/>
</dbReference>
<feature type="domain" description="Aminotransferase class I/classII large" evidence="6">
    <location>
        <begin position="44"/>
        <end position="396"/>
    </location>
</feature>
<keyword evidence="3 7" id="KW-0032">Aminotransferase</keyword>
<dbReference type="Gene3D" id="3.90.1150.10">
    <property type="entry name" value="Aspartate Aminotransferase, domain 1"/>
    <property type="match status" value="1"/>
</dbReference>
<dbReference type="InterPro" id="IPR015424">
    <property type="entry name" value="PyrdxlP-dep_Trfase"/>
</dbReference>
<dbReference type="GO" id="GO:0030170">
    <property type="term" value="F:pyridoxal phosphate binding"/>
    <property type="evidence" value="ECO:0007669"/>
    <property type="project" value="InterPro"/>
</dbReference>
<keyword evidence="4 7" id="KW-0808">Transferase</keyword>
<gene>
    <name evidence="7" type="primary">aspC_7</name>
    <name evidence="7" type="ORF">SDC9_10110</name>
</gene>
<dbReference type="PROSITE" id="PS00105">
    <property type="entry name" value="AA_TRANSFER_CLASS_1"/>
    <property type="match status" value="1"/>
</dbReference>
<protein>
    <submittedName>
        <fullName evidence="7">Aspartate aminotransferase</fullName>
        <ecNumber evidence="7">2.6.1.1</ecNumber>
    </submittedName>
</protein>